<organism evidence="1">
    <name type="scientific">marine sediment metagenome</name>
    <dbReference type="NCBI Taxonomy" id="412755"/>
    <lineage>
        <taxon>unclassified sequences</taxon>
        <taxon>metagenomes</taxon>
        <taxon>ecological metagenomes</taxon>
    </lineage>
</organism>
<accession>A0A0F9KAX7</accession>
<sequence>MKDKSGFSTKMSATMGALCGYERHEGNGFTKDEVSVLADHYGFDLDGCENALMRAGAMRNMFRRVDQDGLRIMALIGRYLEEGEDPVHLVTAGLAALGFDITTEDDAEEG</sequence>
<dbReference type="EMBL" id="LAZR01008381">
    <property type="protein sequence ID" value="KKM79128.1"/>
    <property type="molecule type" value="Genomic_DNA"/>
</dbReference>
<gene>
    <name evidence="1" type="ORF">LCGC14_1353070</name>
</gene>
<name>A0A0F9KAX7_9ZZZZ</name>
<reference evidence="1" key="1">
    <citation type="journal article" date="2015" name="Nature">
        <title>Complex archaea that bridge the gap between prokaryotes and eukaryotes.</title>
        <authorList>
            <person name="Spang A."/>
            <person name="Saw J.H."/>
            <person name="Jorgensen S.L."/>
            <person name="Zaremba-Niedzwiedzka K."/>
            <person name="Martijn J."/>
            <person name="Lind A.E."/>
            <person name="van Eijk R."/>
            <person name="Schleper C."/>
            <person name="Guy L."/>
            <person name="Ettema T.J."/>
        </authorList>
    </citation>
    <scope>NUCLEOTIDE SEQUENCE</scope>
</reference>
<comment type="caution">
    <text evidence="1">The sequence shown here is derived from an EMBL/GenBank/DDBJ whole genome shotgun (WGS) entry which is preliminary data.</text>
</comment>
<proteinExistence type="predicted"/>
<protein>
    <submittedName>
        <fullName evidence="1">Uncharacterized protein</fullName>
    </submittedName>
</protein>
<evidence type="ECO:0000313" key="1">
    <source>
        <dbReference type="EMBL" id="KKM79128.1"/>
    </source>
</evidence>
<dbReference type="AlphaFoldDB" id="A0A0F9KAX7"/>